<dbReference type="PANTHER" id="PTHR36124">
    <property type="match status" value="1"/>
</dbReference>
<organism evidence="2 3">
    <name type="scientific">Neocucurbitaria cava</name>
    <dbReference type="NCBI Taxonomy" id="798079"/>
    <lineage>
        <taxon>Eukaryota</taxon>
        <taxon>Fungi</taxon>
        <taxon>Dikarya</taxon>
        <taxon>Ascomycota</taxon>
        <taxon>Pezizomycotina</taxon>
        <taxon>Dothideomycetes</taxon>
        <taxon>Pleosporomycetidae</taxon>
        <taxon>Pleosporales</taxon>
        <taxon>Pleosporineae</taxon>
        <taxon>Cucurbitariaceae</taxon>
        <taxon>Neocucurbitaria</taxon>
    </lineage>
</organism>
<sequence>MAQIQHKLGSRATTGLGVLVCYIALCRGLRYLRRDTKHTQLPYKTREDFMKMTAEDAWEIVRYVQSLEFPWMTGKALSFALFKTYGIPTISKLLCDTQQLSQVEYAGRRYVDTSVLIIEFLAHSPTSDRANSAIARMNFLHSRYQKAGKISNDDMLYTLSLFVLEVEKWVRLYDWRSLTPMEICALGTHWKVVGDAMDIDYSGLRHGPSNFKDGLEFFEDIKEWSDEYERRCMVPNKFSHQLAEETTRILLTDVPGPLKRFGRVLVTALMDQRLRGAMLYDKPPTVYLKTIKFIFGVRKLFLTYLIPPRPYALRYSPISEHPDPKTGRYYMSEYDSEPWYVKSTFLVRNSPLAWFRWAIAGPYPDGKRYKPEGYKIFEVGPKKLENHGQEECKATRDRLMASNRGRCPFAFQ</sequence>
<protein>
    <recommendedName>
        <fullName evidence="1">ER-bound oxygenase mpaB/mpaB'/Rubber oxygenase catalytic domain-containing protein</fullName>
    </recommendedName>
</protein>
<keyword evidence="3" id="KW-1185">Reference proteome</keyword>
<dbReference type="PANTHER" id="PTHR36124:SF1">
    <property type="entry name" value="ER-BOUND OXYGENASE MPAB_MPAB'_RUBBER OXYGENASE CATALYTIC DOMAIN-CONTAINING PROTEIN"/>
    <property type="match status" value="1"/>
</dbReference>
<dbReference type="GO" id="GO:0016491">
    <property type="term" value="F:oxidoreductase activity"/>
    <property type="evidence" value="ECO:0007669"/>
    <property type="project" value="InterPro"/>
</dbReference>
<dbReference type="OrthoDB" id="545169at2759"/>
<proteinExistence type="predicted"/>
<feature type="domain" description="ER-bound oxygenase mpaB/mpaB'/Rubber oxygenase catalytic" evidence="1">
    <location>
        <begin position="107"/>
        <end position="280"/>
    </location>
</feature>
<name>A0A9W9CKM8_9PLEO</name>
<evidence type="ECO:0000313" key="2">
    <source>
        <dbReference type="EMBL" id="KAJ4367692.1"/>
    </source>
</evidence>
<gene>
    <name evidence="2" type="ORF">N0V83_007277</name>
</gene>
<dbReference type="Proteomes" id="UP001140560">
    <property type="component" value="Unassembled WGS sequence"/>
</dbReference>
<dbReference type="Pfam" id="PF09995">
    <property type="entry name" value="MPAB_Lcp_cat"/>
    <property type="match status" value="1"/>
</dbReference>
<accession>A0A9W9CKM8</accession>
<comment type="caution">
    <text evidence="2">The sequence shown here is derived from an EMBL/GenBank/DDBJ whole genome shotgun (WGS) entry which is preliminary data.</text>
</comment>
<reference evidence="2" key="1">
    <citation type="submission" date="2022-10" db="EMBL/GenBank/DDBJ databases">
        <title>Tapping the CABI collections for fungal endophytes: first genome assemblies for Collariella, Neodidymelliopsis, Ascochyta clinopodiicola, Didymella pomorum, Didymosphaeria variabile, Neocosmospora piperis and Neocucurbitaria cava.</title>
        <authorList>
            <person name="Hill R."/>
        </authorList>
    </citation>
    <scope>NUCLEOTIDE SEQUENCE</scope>
    <source>
        <strain evidence="2">IMI 356814</strain>
    </source>
</reference>
<dbReference type="AlphaFoldDB" id="A0A9W9CKM8"/>
<dbReference type="EMBL" id="JAPEUY010000012">
    <property type="protein sequence ID" value="KAJ4367692.1"/>
    <property type="molecule type" value="Genomic_DNA"/>
</dbReference>
<evidence type="ECO:0000313" key="3">
    <source>
        <dbReference type="Proteomes" id="UP001140560"/>
    </source>
</evidence>
<dbReference type="InterPro" id="IPR046366">
    <property type="entry name" value="MPAB"/>
</dbReference>
<evidence type="ECO:0000259" key="1">
    <source>
        <dbReference type="Pfam" id="PF09995"/>
    </source>
</evidence>
<dbReference type="InterPro" id="IPR018713">
    <property type="entry name" value="MPAB/Lcp_cat_dom"/>
</dbReference>